<feature type="compositionally biased region" description="Low complexity" evidence="1">
    <location>
        <begin position="658"/>
        <end position="667"/>
    </location>
</feature>
<feature type="region of interest" description="Disordered" evidence="1">
    <location>
        <begin position="657"/>
        <end position="676"/>
    </location>
</feature>
<feature type="region of interest" description="Disordered" evidence="1">
    <location>
        <begin position="460"/>
        <end position="487"/>
    </location>
</feature>
<dbReference type="InterPro" id="IPR056009">
    <property type="entry name" value="DUF7587"/>
</dbReference>
<sequence>MSHPQPSLAALNFRTRRPQHSWSQEERYLLCCLRRFFDLQYGQITKIFNELYFTKIQAEGFPQGLKRSTVTTQWEDLGRRFHDDWKHVHHDIPFDQGPQHFNHLFQMIRTASAALHIALVTRARDLDVSRFGLMATTRRRAQPAQPAQPVQTLPAASGKATRATTTEIQNPIAFRPLQTNVSPEDPSEPSQAPPAPKPRQYAEITDPIGHIRSYGLNRRAEFPKPTPPTQIPSLLWRFSNDDSAGINSKWGYVAYAFTVELGNIPHPEERLEEFPAWVWSHVNKKRIPSPFISTSIDPLVPMHRALRGNRNAIFSLVNPKQIPSSHIFYMQDLMRQFSIFTRGYYGTKEYIIWGCISRPAILMSFRVDELLEITEEHQDIKEMLQLDVISESKTCKTPLFDRLAAKTFESDFQVGKTLGKLLKLLHLQREYAHDAATAFNKSWRFTNSEDTAQFLRGVDSGYDQTETDPLSSPPSSNRSSGVESMNSTGLAAQEGYVLVESSQKACNEQEEELRDDHATAEKVRESIDRLSILDDEEDGSMIIVSNTPCPSSSKGKEVLRSTEKRPATVQFPVETKFRKTDGVSFPSRNRTVATRHISMFNPNSSSWSPIRDTCEPDSEARNIKKEEEVFPSIEDAENHHEVKTPEPPTTLRIKQSRSRSCSMDSDSTIGNDMPVTDRFGRERSHINRVINTHWPAFWDSLQESARD</sequence>
<organism evidence="3 4">
    <name type="scientific">Talaromyces rugulosus</name>
    <name type="common">Penicillium rugulosum</name>
    <dbReference type="NCBI Taxonomy" id="121627"/>
    <lineage>
        <taxon>Eukaryota</taxon>
        <taxon>Fungi</taxon>
        <taxon>Dikarya</taxon>
        <taxon>Ascomycota</taxon>
        <taxon>Pezizomycotina</taxon>
        <taxon>Eurotiomycetes</taxon>
        <taxon>Eurotiomycetidae</taxon>
        <taxon>Eurotiales</taxon>
        <taxon>Trichocomaceae</taxon>
        <taxon>Talaromyces</taxon>
        <taxon>Talaromyces sect. Islandici</taxon>
    </lineage>
</organism>
<reference evidence="4" key="1">
    <citation type="submission" date="2020-06" db="EMBL/GenBank/DDBJ databases">
        <title>A chromosome-scale genome assembly of Talaromyces rugulosus W13939.</title>
        <authorList>
            <person name="Wang B."/>
            <person name="Guo L."/>
            <person name="Ye K."/>
            <person name="Wang L."/>
        </authorList>
    </citation>
    <scope>NUCLEOTIDE SEQUENCE [LARGE SCALE GENOMIC DNA]</scope>
    <source>
        <strain evidence="4">W13939</strain>
    </source>
</reference>
<feature type="region of interest" description="Disordered" evidence="1">
    <location>
        <begin position="138"/>
        <end position="202"/>
    </location>
</feature>
<feature type="compositionally biased region" description="Basic and acidic residues" evidence="1">
    <location>
        <begin position="554"/>
        <end position="565"/>
    </location>
</feature>
<feature type="compositionally biased region" description="Polar residues" evidence="1">
    <location>
        <begin position="543"/>
        <end position="553"/>
    </location>
</feature>
<evidence type="ECO:0000313" key="4">
    <source>
        <dbReference type="Proteomes" id="UP000509510"/>
    </source>
</evidence>
<gene>
    <name evidence="3" type="ORF">TRUGW13939_00870</name>
</gene>
<dbReference type="EMBL" id="CP055898">
    <property type="protein sequence ID" value="QKX53790.1"/>
    <property type="molecule type" value="Genomic_DNA"/>
</dbReference>
<dbReference type="Pfam" id="PF24494">
    <property type="entry name" value="DUF7587"/>
    <property type="match status" value="1"/>
</dbReference>
<dbReference type="GeneID" id="55988383"/>
<feature type="region of interest" description="Disordered" evidence="1">
    <location>
        <begin position="542"/>
        <end position="565"/>
    </location>
</feature>
<dbReference type="RefSeq" id="XP_035339969.1">
    <property type="nucleotide sequence ID" value="XM_035484076.1"/>
</dbReference>
<dbReference type="OrthoDB" id="5397734at2759"/>
<feature type="compositionally biased region" description="Low complexity" evidence="1">
    <location>
        <begin position="469"/>
        <end position="484"/>
    </location>
</feature>
<feature type="domain" description="DUF7587" evidence="2">
    <location>
        <begin position="230"/>
        <end position="370"/>
    </location>
</feature>
<proteinExistence type="predicted"/>
<dbReference type="KEGG" id="trg:TRUGW13939_00870"/>
<evidence type="ECO:0000259" key="2">
    <source>
        <dbReference type="Pfam" id="PF24494"/>
    </source>
</evidence>
<dbReference type="Proteomes" id="UP000509510">
    <property type="component" value="Chromosome I"/>
</dbReference>
<keyword evidence="4" id="KW-1185">Reference proteome</keyword>
<evidence type="ECO:0000256" key="1">
    <source>
        <dbReference type="SAM" id="MobiDB-lite"/>
    </source>
</evidence>
<accession>A0A7H8QIN9</accession>
<dbReference type="AlphaFoldDB" id="A0A7H8QIN9"/>
<feature type="compositionally biased region" description="Low complexity" evidence="1">
    <location>
        <begin position="142"/>
        <end position="156"/>
    </location>
</feature>
<evidence type="ECO:0000313" key="3">
    <source>
        <dbReference type="EMBL" id="QKX53790.1"/>
    </source>
</evidence>
<protein>
    <recommendedName>
        <fullName evidence="2">DUF7587 domain-containing protein</fullName>
    </recommendedName>
</protein>
<name>A0A7H8QIN9_TALRU</name>